<keyword evidence="3" id="KW-1185">Reference proteome</keyword>
<reference evidence="2 3" key="1">
    <citation type="submission" date="2024-05" db="EMBL/GenBank/DDBJ databases">
        <title>De novo assembly of an allotetraploid wild potato.</title>
        <authorList>
            <person name="Hosaka A.J."/>
        </authorList>
    </citation>
    <scope>NUCLEOTIDE SEQUENCE [LARGE SCALE GENOMIC DNA]</scope>
    <source>
        <tissue evidence="2">Young leaves</tissue>
    </source>
</reference>
<organism evidence="2 3">
    <name type="scientific">Solanum stoloniferum</name>
    <dbReference type="NCBI Taxonomy" id="62892"/>
    <lineage>
        <taxon>Eukaryota</taxon>
        <taxon>Viridiplantae</taxon>
        <taxon>Streptophyta</taxon>
        <taxon>Embryophyta</taxon>
        <taxon>Tracheophyta</taxon>
        <taxon>Spermatophyta</taxon>
        <taxon>Magnoliopsida</taxon>
        <taxon>eudicotyledons</taxon>
        <taxon>Gunneridae</taxon>
        <taxon>Pentapetalae</taxon>
        <taxon>asterids</taxon>
        <taxon>lamiids</taxon>
        <taxon>Solanales</taxon>
        <taxon>Solanaceae</taxon>
        <taxon>Solanoideae</taxon>
        <taxon>Solaneae</taxon>
        <taxon>Solanum</taxon>
    </lineage>
</organism>
<name>A0ABD2S2L9_9SOLN</name>
<dbReference type="CDD" id="cd07816">
    <property type="entry name" value="Bet_v1-like"/>
    <property type="match status" value="1"/>
</dbReference>
<gene>
    <name evidence="2" type="ORF">AABB24_027549</name>
</gene>
<evidence type="ECO:0000313" key="3">
    <source>
        <dbReference type="Proteomes" id="UP001627284"/>
    </source>
</evidence>
<comment type="caution">
    <text evidence="2">The sequence shown here is derived from an EMBL/GenBank/DDBJ whole genome shotgun (WGS) entry which is preliminary data.</text>
</comment>
<dbReference type="EMBL" id="JBJKTR010000016">
    <property type="protein sequence ID" value="KAL3338483.1"/>
    <property type="molecule type" value="Genomic_DNA"/>
</dbReference>
<dbReference type="Pfam" id="PF00407">
    <property type="entry name" value="Bet_v_1"/>
    <property type="match status" value="1"/>
</dbReference>
<dbReference type="InterPro" id="IPR000916">
    <property type="entry name" value="Bet_v_I/MLP"/>
</dbReference>
<proteinExistence type="predicted"/>
<dbReference type="Gene3D" id="3.30.530.20">
    <property type="match status" value="1"/>
</dbReference>
<dbReference type="AlphaFoldDB" id="A0ABD2S2L9"/>
<dbReference type="SUPFAM" id="SSF55961">
    <property type="entry name" value="Bet v1-like"/>
    <property type="match status" value="1"/>
</dbReference>
<feature type="domain" description="Bet v I/Major latex protein" evidence="1">
    <location>
        <begin position="2"/>
        <end position="147"/>
    </location>
</feature>
<dbReference type="SMART" id="SM01037">
    <property type="entry name" value="Bet_v_1"/>
    <property type="match status" value="1"/>
</dbReference>
<protein>
    <recommendedName>
        <fullName evidence="1">Bet v I/Major latex protein domain-containing protein</fullName>
    </recommendedName>
</protein>
<dbReference type="PANTHER" id="PTHR31907">
    <property type="entry name" value="MLP-LIKE PROTEIN 423"/>
    <property type="match status" value="1"/>
</dbReference>
<dbReference type="Proteomes" id="UP001627284">
    <property type="component" value="Unassembled WGS sequence"/>
</dbReference>
<sequence>MGLKGKLIASMEMKCGGDSFFDTFHTSTHYVPNLSPTNVVHFEIHEGEIIKPGSIVSWRYNEAGQEMYMKQLIESVDTHKKSIKWKAIEGDLLKLYNYFNFTTSGEGQWATWTVEYEKKTEDTPEPLVHLGVILAITKDIEGHLVKK</sequence>
<evidence type="ECO:0000313" key="2">
    <source>
        <dbReference type="EMBL" id="KAL3338483.1"/>
    </source>
</evidence>
<dbReference type="InterPro" id="IPR023393">
    <property type="entry name" value="START-like_dom_sf"/>
</dbReference>
<accession>A0ABD2S2L9</accession>
<dbReference type="InterPro" id="IPR051761">
    <property type="entry name" value="MLP-like_ligand-binding"/>
</dbReference>
<evidence type="ECO:0000259" key="1">
    <source>
        <dbReference type="SMART" id="SM01037"/>
    </source>
</evidence>